<dbReference type="GO" id="GO:0006352">
    <property type="term" value="P:DNA-templated transcription initiation"/>
    <property type="evidence" value="ECO:0007669"/>
    <property type="project" value="InterPro"/>
</dbReference>
<accession>A0A3B0TB50</accession>
<dbReference type="InterPro" id="IPR010603">
    <property type="entry name" value="Znf_CppX_C4"/>
</dbReference>
<dbReference type="GO" id="GO:0003700">
    <property type="term" value="F:DNA-binding transcription factor activity"/>
    <property type="evidence" value="ECO:0007669"/>
    <property type="project" value="InterPro"/>
</dbReference>
<dbReference type="Gene3D" id="6.20.220.10">
    <property type="entry name" value="ClpX chaperone, C4-type zinc finger domain"/>
    <property type="match status" value="1"/>
</dbReference>
<dbReference type="InterPro" id="IPR036388">
    <property type="entry name" value="WH-like_DNA-bd_sf"/>
</dbReference>
<proteinExistence type="predicted"/>
<dbReference type="PRINTS" id="PR00046">
    <property type="entry name" value="SIGMA70FCT"/>
</dbReference>
<dbReference type="InterPro" id="IPR059188">
    <property type="entry name" value="Znf_CLPX-like"/>
</dbReference>
<evidence type="ECO:0000259" key="1">
    <source>
        <dbReference type="PROSITE" id="PS51902"/>
    </source>
</evidence>
<dbReference type="InterPro" id="IPR013324">
    <property type="entry name" value="RNA_pol_sigma_r3/r4-like"/>
</dbReference>
<sequence length="112" mass="12932">MSDDYENLFKNLTDREKKVLKERFGIDLTLPLPDDIDSQLNVTKQKIREIEEKALQKLAKRKQQIETNSKNCSFCEKSHSQVKKIIETKSGITICNECVSLCNKLIKDQGET</sequence>
<dbReference type="InterPro" id="IPR038366">
    <property type="entry name" value="Znf_CppX_C4_sf"/>
</dbReference>
<organism evidence="2">
    <name type="scientific">hydrothermal vent metagenome</name>
    <dbReference type="NCBI Taxonomy" id="652676"/>
    <lineage>
        <taxon>unclassified sequences</taxon>
        <taxon>metagenomes</taxon>
        <taxon>ecological metagenomes</taxon>
    </lineage>
</organism>
<protein>
    <recommendedName>
        <fullName evidence="1">ClpX-type ZB domain-containing protein</fullName>
    </recommendedName>
</protein>
<dbReference type="Pfam" id="PF06689">
    <property type="entry name" value="zf-C4_ClpX"/>
    <property type="match status" value="1"/>
</dbReference>
<reference evidence="2" key="1">
    <citation type="submission" date="2018-06" db="EMBL/GenBank/DDBJ databases">
        <authorList>
            <person name="Zhirakovskaya E."/>
        </authorList>
    </citation>
    <scope>NUCLEOTIDE SEQUENCE</scope>
</reference>
<dbReference type="SUPFAM" id="SSF88659">
    <property type="entry name" value="Sigma3 and sigma4 domains of RNA polymerase sigma factors"/>
    <property type="match status" value="1"/>
</dbReference>
<dbReference type="PROSITE" id="PS51902">
    <property type="entry name" value="CLPX_ZB"/>
    <property type="match status" value="1"/>
</dbReference>
<dbReference type="SMART" id="SM00994">
    <property type="entry name" value="zf-C4_ClpX"/>
    <property type="match status" value="1"/>
</dbReference>
<gene>
    <name evidence="2" type="ORF">MNBD_BACTEROID05-395</name>
</gene>
<dbReference type="EMBL" id="UOEN01000206">
    <property type="protein sequence ID" value="VAW14120.1"/>
    <property type="molecule type" value="Genomic_DNA"/>
</dbReference>
<dbReference type="AlphaFoldDB" id="A0A3B0TB50"/>
<name>A0A3B0TB50_9ZZZZ</name>
<dbReference type="Gene3D" id="1.10.10.10">
    <property type="entry name" value="Winged helix-like DNA-binding domain superfamily/Winged helix DNA-binding domain"/>
    <property type="match status" value="1"/>
</dbReference>
<dbReference type="InterPro" id="IPR000943">
    <property type="entry name" value="RNA_pol_sigma70"/>
</dbReference>
<dbReference type="SUPFAM" id="SSF57716">
    <property type="entry name" value="Glucocorticoid receptor-like (DNA-binding domain)"/>
    <property type="match status" value="1"/>
</dbReference>
<evidence type="ECO:0000313" key="2">
    <source>
        <dbReference type="EMBL" id="VAW14120.1"/>
    </source>
</evidence>
<dbReference type="Pfam" id="PF04545">
    <property type="entry name" value="Sigma70_r4"/>
    <property type="match status" value="1"/>
</dbReference>
<dbReference type="GO" id="GO:0046983">
    <property type="term" value="F:protein dimerization activity"/>
    <property type="evidence" value="ECO:0007669"/>
    <property type="project" value="InterPro"/>
</dbReference>
<dbReference type="GO" id="GO:0008270">
    <property type="term" value="F:zinc ion binding"/>
    <property type="evidence" value="ECO:0007669"/>
    <property type="project" value="InterPro"/>
</dbReference>
<feature type="domain" description="ClpX-type ZB" evidence="1">
    <location>
        <begin position="60"/>
        <end position="112"/>
    </location>
</feature>
<dbReference type="InterPro" id="IPR007630">
    <property type="entry name" value="RNA_pol_sigma70_r4"/>
</dbReference>